<accession>A0A0F9IKD0</accession>
<gene>
    <name evidence="1" type="ORF">LCGC14_1932050</name>
</gene>
<protein>
    <submittedName>
        <fullName evidence="1">Uncharacterized protein</fullName>
    </submittedName>
</protein>
<proteinExistence type="predicted"/>
<sequence>GRANARLCLRRYTHMKITTTLLISFLLASCDAETDVPPGYLPIDNKGVTVPEKHSRSWPIEAWGEVDGERFEIDETGRVLERLKAEEIKYKLVPCYNTEFLVWDEKDDSCVQKILINYPCN</sequence>
<dbReference type="EMBL" id="LAZR01020762">
    <property type="protein sequence ID" value="KKL87702.1"/>
    <property type="molecule type" value="Genomic_DNA"/>
</dbReference>
<reference evidence="1" key="1">
    <citation type="journal article" date="2015" name="Nature">
        <title>Complex archaea that bridge the gap between prokaryotes and eukaryotes.</title>
        <authorList>
            <person name="Spang A."/>
            <person name="Saw J.H."/>
            <person name="Jorgensen S.L."/>
            <person name="Zaremba-Niedzwiedzka K."/>
            <person name="Martijn J."/>
            <person name="Lind A.E."/>
            <person name="van Eijk R."/>
            <person name="Schleper C."/>
            <person name="Guy L."/>
            <person name="Ettema T.J."/>
        </authorList>
    </citation>
    <scope>NUCLEOTIDE SEQUENCE</scope>
</reference>
<feature type="non-terminal residue" evidence="1">
    <location>
        <position position="1"/>
    </location>
</feature>
<comment type="caution">
    <text evidence="1">The sequence shown here is derived from an EMBL/GenBank/DDBJ whole genome shotgun (WGS) entry which is preliminary data.</text>
</comment>
<organism evidence="1">
    <name type="scientific">marine sediment metagenome</name>
    <dbReference type="NCBI Taxonomy" id="412755"/>
    <lineage>
        <taxon>unclassified sequences</taxon>
        <taxon>metagenomes</taxon>
        <taxon>ecological metagenomes</taxon>
    </lineage>
</organism>
<name>A0A0F9IKD0_9ZZZZ</name>
<evidence type="ECO:0000313" key="1">
    <source>
        <dbReference type="EMBL" id="KKL87702.1"/>
    </source>
</evidence>
<dbReference type="AlphaFoldDB" id="A0A0F9IKD0"/>